<dbReference type="AlphaFoldDB" id="G8WQE6"/>
<dbReference type="Proteomes" id="UP000007842">
    <property type="component" value="Chromosome"/>
</dbReference>
<dbReference type="PATRIC" id="fig|1003195.29.peg.2312"/>
<keyword evidence="2" id="KW-1185">Reference proteome</keyword>
<evidence type="ECO:0000313" key="1">
    <source>
        <dbReference type="EMBL" id="AEW94678.1"/>
    </source>
</evidence>
<dbReference type="HOGENOM" id="CLU_2332344_0_0_11"/>
<dbReference type="EMBL" id="CP003219">
    <property type="protein sequence ID" value="AEW94678.1"/>
    <property type="molecule type" value="Genomic_DNA"/>
</dbReference>
<dbReference type="KEGG" id="scy:SCATT_23070"/>
<organism evidence="1 2">
    <name type="scientific">Streptantibioticus cattleyicolor (strain ATCC 35852 / DSM 46488 / JCM 4925 / NBRC 14057 / NRRL 8057)</name>
    <name type="common">Streptomyces cattleya</name>
    <dbReference type="NCBI Taxonomy" id="1003195"/>
    <lineage>
        <taxon>Bacteria</taxon>
        <taxon>Bacillati</taxon>
        <taxon>Actinomycetota</taxon>
        <taxon>Actinomycetes</taxon>
        <taxon>Kitasatosporales</taxon>
        <taxon>Streptomycetaceae</taxon>
        <taxon>Streptantibioticus</taxon>
    </lineage>
</organism>
<dbReference type="STRING" id="1003195.SCATT_23070"/>
<name>G8WQE6_STREN</name>
<accession>G8WQE6</accession>
<proteinExistence type="predicted"/>
<protein>
    <submittedName>
        <fullName evidence="1">Putative transcriptional regulator</fullName>
    </submittedName>
</protein>
<evidence type="ECO:0000313" key="2">
    <source>
        <dbReference type="Proteomes" id="UP000007842"/>
    </source>
</evidence>
<sequence length="98" mass="10806">MCSSQFAYRATPSSTVTAGCRPSTDSMRWVAAYGVHGHRPQRRVPAPDHCYRALLAAERAAPQEVRRESVRTMAAGLMRHDRTLPGVRAFVRRVGALG</sequence>
<gene>
    <name evidence="1" type="ordered locus">SCATT_23070</name>
</gene>
<reference evidence="2" key="1">
    <citation type="submission" date="2011-12" db="EMBL/GenBank/DDBJ databases">
        <title>Complete genome sequence of Streptomyces cattleya strain DSM 46488.</title>
        <authorList>
            <person name="Ou H.-Y."/>
            <person name="Li P."/>
            <person name="Zhao C."/>
            <person name="O'Hagan D."/>
            <person name="Deng Z."/>
        </authorList>
    </citation>
    <scope>NUCLEOTIDE SEQUENCE [LARGE SCALE GENOMIC DNA]</scope>
    <source>
        <strain evidence="2">ATCC 35852 / DSM 46488 / JCM 4925 / NBRC 14057 / NRRL 8057</strain>
    </source>
</reference>